<feature type="domain" description="Glycoside hydrolase family 31 N-terminal" evidence="18">
    <location>
        <begin position="107"/>
        <end position="230"/>
    </location>
</feature>
<dbReference type="InterPro" id="IPR017853">
    <property type="entry name" value="GH"/>
</dbReference>
<evidence type="ECO:0000313" key="20">
    <source>
        <dbReference type="EMBL" id="CAE6438292.1"/>
    </source>
</evidence>
<dbReference type="PROSITE" id="PS00129">
    <property type="entry name" value="GLYCOSYL_HYDROL_F31_1"/>
    <property type="match status" value="1"/>
</dbReference>
<evidence type="ECO:0000256" key="11">
    <source>
        <dbReference type="ARBA" id="ARBA00023295"/>
    </source>
</evidence>
<feature type="domain" description="Glycoside hydrolase family 31 TIM barrel" evidence="17">
    <location>
        <begin position="277"/>
        <end position="672"/>
    </location>
</feature>
<dbReference type="GO" id="GO:0000272">
    <property type="term" value="P:polysaccharide catabolic process"/>
    <property type="evidence" value="ECO:0007669"/>
    <property type="project" value="UniProtKB-KW"/>
</dbReference>
<dbReference type="Gene3D" id="3.20.20.80">
    <property type="entry name" value="Glycosidases"/>
    <property type="match status" value="1"/>
</dbReference>
<dbReference type="SUPFAM" id="SSF51445">
    <property type="entry name" value="(Trans)glycosidases"/>
    <property type="match status" value="1"/>
</dbReference>
<evidence type="ECO:0000256" key="5">
    <source>
        <dbReference type="ARBA" id="ARBA00014002"/>
    </source>
</evidence>
<keyword evidence="10" id="KW-0119">Carbohydrate metabolism</keyword>
<keyword evidence="13" id="KW-0624">Polysaccharide degradation</keyword>
<evidence type="ECO:0000256" key="10">
    <source>
        <dbReference type="ARBA" id="ARBA00023277"/>
    </source>
</evidence>
<evidence type="ECO:0000259" key="19">
    <source>
        <dbReference type="Pfam" id="PF21365"/>
    </source>
</evidence>
<dbReference type="CDD" id="cd14752">
    <property type="entry name" value="GH31_N"/>
    <property type="match status" value="1"/>
</dbReference>
<dbReference type="Pfam" id="PF13802">
    <property type="entry name" value="Gal_mutarotas_2"/>
    <property type="match status" value="1"/>
</dbReference>
<dbReference type="InterPro" id="IPR013780">
    <property type="entry name" value="Glyco_hydro_b"/>
</dbReference>
<keyword evidence="12" id="KW-0961">Cell wall biogenesis/degradation</keyword>
<dbReference type="GO" id="GO:0008422">
    <property type="term" value="F:beta-glucosidase activity"/>
    <property type="evidence" value="ECO:0007669"/>
    <property type="project" value="UniProtKB-EC"/>
</dbReference>
<dbReference type="CDD" id="cd06602">
    <property type="entry name" value="GH31_MGAM_SI_GAA"/>
    <property type="match status" value="1"/>
</dbReference>
<dbReference type="Pfam" id="PF01055">
    <property type="entry name" value="Glyco_hydro_31_2nd"/>
    <property type="match status" value="1"/>
</dbReference>
<keyword evidence="9" id="KW-0325">Glycoprotein</keyword>
<dbReference type="EC" id="3.2.1.21" evidence="4"/>
<comment type="function">
    <text evidence="14">Glucosidase involved in the degradation of cellulosic biomass. Has both alpha- and beta-glucosidase activity.</text>
</comment>
<evidence type="ECO:0000256" key="16">
    <source>
        <dbReference type="SAM" id="SignalP"/>
    </source>
</evidence>
<dbReference type="InterPro" id="IPR011013">
    <property type="entry name" value="Gal_mutarotase_sf_dom"/>
</dbReference>
<feature type="domain" description="Glycosyl hydrolase family 31 C-terminal" evidence="19">
    <location>
        <begin position="729"/>
        <end position="798"/>
    </location>
</feature>
<reference evidence="20" key="1">
    <citation type="submission" date="2021-01" db="EMBL/GenBank/DDBJ databases">
        <authorList>
            <person name="Kaushik A."/>
        </authorList>
    </citation>
    <scope>NUCLEOTIDE SEQUENCE</scope>
    <source>
        <strain evidence="20">AG1-1B</strain>
    </source>
</reference>
<dbReference type="Gene3D" id="2.60.40.1760">
    <property type="entry name" value="glycosyl hydrolase (family 31)"/>
    <property type="match status" value="1"/>
</dbReference>
<keyword evidence="8 15" id="KW-0378">Hydrolase</keyword>
<comment type="similarity">
    <text evidence="3 15">Belongs to the glycosyl hydrolase 31 family.</text>
</comment>
<evidence type="ECO:0000256" key="9">
    <source>
        <dbReference type="ARBA" id="ARBA00023180"/>
    </source>
</evidence>
<evidence type="ECO:0000256" key="7">
    <source>
        <dbReference type="ARBA" id="ARBA00022729"/>
    </source>
</evidence>
<evidence type="ECO:0000256" key="6">
    <source>
        <dbReference type="ARBA" id="ARBA00022525"/>
    </source>
</evidence>
<evidence type="ECO:0000256" key="15">
    <source>
        <dbReference type="RuleBase" id="RU361185"/>
    </source>
</evidence>
<evidence type="ECO:0000259" key="17">
    <source>
        <dbReference type="Pfam" id="PF01055"/>
    </source>
</evidence>
<name>A0A8H3AQM9_9AGAM</name>
<evidence type="ECO:0000256" key="13">
    <source>
        <dbReference type="ARBA" id="ARBA00023326"/>
    </source>
</evidence>
<comment type="subcellular location">
    <subcellularLocation>
        <location evidence="2">Secreted</location>
    </subcellularLocation>
</comment>
<dbReference type="PANTHER" id="PTHR22762:SF67">
    <property type="entry name" value="ALPHA_BETA-GLUCOSIDASE AGDC-RELATED"/>
    <property type="match status" value="1"/>
</dbReference>
<evidence type="ECO:0000256" key="3">
    <source>
        <dbReference type="ARBA" id="ARBA00007806"/>
    </source>
</evidence>
<organism evidence="20 21">
    <name type="scientific">Rhizoctonia solani</name>
    <dbReference type="NCBI Taxonomy" id="456999"/>
    <lineage>
        <taxon>Eukaryota</taxon>
        <taxon>Fungi</taxon>
        <taxon>Dikarya</taxon>
        <taxon>Basidiomycota</taxon>
        <taxon>Agaricomycotina</taxon>
        <taxon>Agaricomycetes</taxon>
        <taxon>Cantharellales</taxon>
        <taxon>Ceratobasidiaceae</taxon>
        <taxon>Rhizoctonia</taxon>
    </lineage>
</organism>
<accession>A0A8H3AQM9</accession>
<evidence type="ECO:0000256" key="1">
    <source>
        <dbReference type="ARBA" id="ARBA00000448"/>
    </source>
</evidence>
<keyword evidence="7 16" id="KW-0732">Signal</keyword>
<evidence type="ECO:0000313" key="21">
    <source>
        <dbReference type="Proteomes" id="UP000663826"/>
    </source>
</evidence>
<dbReference type="Pfam" id="PF21365">
    <property type="entry name" value="Glyco_hydro_31_3rd"/>
    <property type="match status" value="1"/>
</dbReference>
<dbReference type="PANTHER" id="PTHR22762">
    <property type="entry name" value="ALPHA-GLUCOSIDASE"/>
    <property type="match status" value="1"/>
</dbReference>
<evidence type="ECO:0000256" key="12">
    <source>
        <dbReference type="ARBA" id="ARBA00023316"/>
    </source>
</evidence>
<dbReference type="EMBL" id="CAJMWQ010001161">
    <property type="protein sequence ID" value="CAE6438292.1"/>
    <property type="molecule type" value="Genomic_DNA"/>
</dbReference>
<keyword evidence="6" id="KW-0964">Secreted</keyword>
<sequence>MKTSLLSTISFVGVALSSSPLLTGPVAPALIARQNTADPDSCEGYVAKNVKSSSNGLTADLTLAAPCRIYGPDIGKLKLEVTYEDDDRLRVKIGDSAGKRYEVPEEVFPRSRSTIKASSANLVFKYIANPFSFSVARKNTGEVLFDTKGSTLIFEEQYLRLKTGLPKNANIYGLGEHTNTFRLDPSNTTRTLWNRDSGVAVGTNLYGSHPIYYEHRKTGKHAVLLLNSNGMDVKLRQGSLEYNVIGGILDLYFIGGNGGGASPADVSRGYAKLAGLPASIPYWSLGFHQCRYGYKSFVDLANVITNHSVAGIPLETMWTDIDYMYERWVFTSDPQYFPISRMREMVHYLHEHDQQYIVMVDPAVAHQPNKGYKPFDRGVIDGVFMKEQNGSLHKGVVWPGVTVFPDWFHPNVSSYWTNEFIDFFSPTSGIDIDGVWIDMNEPSSFCNYPCDNPEEQAVGNPPPRTTGPPYISTPIFHNPGKRSLDAQALSLAEIDYNDPPYKIGNEFRSLGNRTAHMDVKHANGLMEYDTHNMYGTMMASKTRDAMLARRPGLKPLIISRSTFAGAGAKTGKWLGDNDSLWENYRFSIAGMLAMAGLYQVPMVGSDVCGFGKNTTETLCARWAMLGAFQPFYRNHNSDTSVAQEFYLWPSVTQAAKSAINMRYQLLDYLYTAMQQAHEDGSPVLNSLWFKYPQDTNTYDIDLQFFYGDSILVSPVTEENSTSVDIYLPNIDLQFFYGDSILVSPVTEENSTSVDIYLPKDIFYDFLTYQPVQGNGATVSLSNVNFTSIPVHIKGGSVLPLRASSAMTTKALREKDFKIVVAPGSDDKAMGQLYLDDGVSLSPKSSTRLEMSYSNKQLIVKGKTGYKTNSKVGDVIVLGIHESPKVVYVNSKRASRASWEYDSNAKTVKVALDKSLEKFTIRLD</sequence>
<evidence type="ECO:0000256" key="4">
    <source>
        <dbReference type="ARBA" id="ARBA00012744"/>
    </source>
</evidence>
<dbReference type="InterPro" id="IPR000322">
    <property type="entry name" value="Glyco_hydro_31_TIM"/>
</dbReference>
<dbReference type="GO" id="GO:0071555">
    <property type="term" value="P:cell wall organization"/>
    <property type="evidence" value="ECO:0007669"/>
    <property type="project" value="UniProtKB-KW"/>
</dbReference>
<dbReference type="GO" id="GO:0030246">
    <property type="term" value="F:carbohydrate binding"/>
    <property type="evidence" value="ECO:0007669"/>
    <property type="project" value="InterPro"/>
</dbReference>
<dbReference type="InterPro" id="IPR025887">
    <property type="entry name" value="Glyco_hydro_31_N_dom"/>
</dbReference>
<evidence type="ECO:0000256" key="14">
    <source>
        <dbReference type="ARBA" id="ARBA00025512"/>
    </source>
</evidence>
<protein>
    <recommendedName>
        <fullName evidence="5">Probable alpha/beta-glucosidase agdC</fullName>
        <ecNumber evidence="4">3.2.1.21</ecNumber>
    </recommendedName>
</protein>
<dbReference type="InterPro" id="IPR048395">
    <property type="entry name" value="Glyco_hydro_31_C"/>
</dbReference>
<comment type="catalytic activity">
    <reaction evidence="1">
        <text>Hydrolysis of terminal, non-reducing beta-D-glucosyl residues with release of beta-D-glucose.</text>
        <dbReference type="EC" id="3.2.1.21"/>
    </reaction>
</comment>
<dbReference type="Proteomes" id="UP000663826">
    <property type="component" value="Unassembled WGS sequence"/>
</dbReference>
<dbReference type="GO" id="GO:0005576">
    <property type="term" value="C:extracellular region"/>
    <property type="evidence" value="ECO:0007669"/>
    <property type="project" value="UniProtKB-SubCell"/>
</dbReference>
<evidence type="ECO:0000256" key="2">
    <source>
        <dbReference type="ARBA" id="ARBA00004613"/>
    </source>
</evidence>
<proteinExistence type="inferred from homology"/>
<keyword evidence="11 15" id="KW-0326">Glycosidase</keyword>
<dbReference type="Gene3D" id="2.60.40.1180">
    <property type="entry name" value="Golgi alpha-mannosidase II"/>
    <property type="match status" value="3"/>
</dbReference>
<dbReference type="SUPFAM" id="SSF51011">
    <property type="entry name" value="Glycosyl hydrolase domain"/>
    <property type="match status" value="2"/>
</dbReference>
<evidence type="ECO:0000259" key="18">
    <source>
        <dbReference type="Pfam" id="PF13802"/>
    </source>
</evidence>
<dbReference type="AlphaFoldDB" id="A0A8H3AQM9"/>
<feature type="chain" id="PRO_5034046851" description="Probable alpha/beta-glucosidase agdC" evidence="16">
    <location>
        <begin position="18"/>
        <end position="923"/>
    </location>
</feature>
<comment type="caution">
    <text evidence="20">The sequence shown here is derived from an EMBL/GenBank/DDBJ whole genome shotgun (WGS) entry which is preliminary data.</text>
</comment>
<feature type="signal peptide" evidence="16">
    <location>
        <begin position="1"/>
        <end position="17"/>
    </location>
</feature>
<gene>
    <name evidence="20" type="ORF">RDB_LOCUS66800</name>
</gene>
<evidence type="ECO:0000256" key="8">
    <source>
        <dbReference type="ARBA" id="ARBA00022801"/>
    </source>
</evidence>
<dbReference type="InterPro" id="IPR030458">
    <property type="entry name" value="Glyco_hydro_31_AS"/>
</dbReference>
<dbReference type="SUPFAM" id="SSF74650">
    <property type="entry name" value="Galactose mutarotase-like"/>
    <property type="match status" value="1"/>
</dbReference>